<dbReference type="SUPFAM" id="SSF52540">
    <property type="entry name" value="P-loop containing nucleoside triphosphate hydrolases"/>
    <property type="match status" value="1"/>
</dbReference>
<dbReference type="EMBL" id="BAABKC010000125">
    <property type="protein sequence ID" value="GAA5077643.1"/>
    <property type="molecule type" value="Genomic_DNA"/>
</dbReference>
<dbReference type="PANTHER" id="PTHR43297:SF14">
    <property type="entry name" value="ATPASE AAA-TYPE CORE DOMAIN-CONTAINING PROTEIN"/>
    <property type="match status" value="1"/>
</dbReference>
<evidence type="ECO:0000256" key="8">
    <source>
        <dbReference type="ARBA" id="ARBA00022967"/>
    </source>
</evidence>
<protein>
    <submittedName>
        <fullName evidence="12">ABC transporter ATP-binding protein</fullName>
    </submittedName>
</protein>
<keyword evidence="9" id="KW-0472">Membrane</keyword>
<evidence type="ECO:0000313" key="13">
    <source>
        <dbReference type="Proteomes" id="UP001500124"/>
    </source>
</evidence>
<dbReference type="RefSeq" id="WP_345671942.1">
    <property type="nucleotide sequence ID" value="NZ_BAABKC010000125.1"/>
</dbReference>
<comment type="caution">
    <text evidence="12">The sequence shown here is derived from an EMBL/GenBank/DDBJ whole genome shotgun (WGS) entry which is preliminary data.</text>
</comment>
<keyword evidence="6" id="KW-0547">Nucleotide-binding</keyword>
<keyword evidence="3" id="KW-0813">Transport</keyword>
<keyword evidence="8" id="KW-1278">Translocase</keyword>
<name>A0ABP9LK21_9ACTN</name>
<evidence type="ECO:0000256" key="10">
    <source>
        <dbReference type="SAM" id="MobiDB-lite"/>
    </source>
</evidence>
<keyword evidence="13" id="KW-1185">Reference proteome</keyword>
<dbReference type="Pfam" id="PF08352">
    <property type="entry name" value="oligo_HPY"/>
    <property type="match status" value="1"/>
</dbReference>
<keyword evidence="7 12" id="KW-0067">ATP-binding</keyword>
<feature type="domain" description="ABC transporter" evidence="11">
    <location>
        <begin position="15"/>
        <end position="264"/>
    </location>
</feature>
<evidence type="ECO:0000256" key="5">
    <source>
        <dbReference type="ARBA" id="ARBA00022519"/>
    </source>
</evidence>
<evidence type="ECO:0000256" key="1">
    <source>
        <dbReference type="ARBA" id="ARBA00004202"/>
    </source>
</evidence>
<dbReference type="InterPro" id="IPR003593">
    <property type="entry name" value="AAA+_ATPase"/>
</dbReference>
<feature type="region of interest" description="Disordered" evidence="10">
    <location>
        <begin position="332"/>
        <end position="351"/>
    </location>
</feature>
<sequence length="351" mass="37544">MTTPGPREASSAALLEIEGLRVTLPVKGESRTVLHHVDLTVPAGTSVGLVGESGSGKSLTARAVLRLLPAGARLSGDIRYDGVSVPAMDPTALRRMRSREAAMVFQDPRAHINPVRTIGDFLTEGLTTTRGVRRKDAEESAAALLRDVGIADASRRLRQRPSELSGGLLQRVMIASALATEPRLLLADEPTTALDVTTQSEVMAIIEENRVRRGLAMLFITHDLALAAAVCDRIAVMYAGTVVEELPAVELHGGARHPYTRALLASRPDPGARDGELRAVKGRPLSAFEAGPGCPFAPRCAFAQEVCRTDRPPHRPVGDSITACHFPLGETVPTRKSGTEMVTESRQEDHA</sequence>
<evidence type="ECO:0000256" key="3">
    <source>
        <dbReference type="ARBA" id="ARBA00022448"/>
    </source>
</evidence>
<dbReference type="PROSITE" id="PS50893">
    <property type="entry name" value="ABC_TRANSPORTER_2"/>
    <property type="match status" value="1"/>
</dbReference>
<dbReference type="InterPro" id="IPR003439">
    <property type="entry name" value="ABC_transporter-like_ATP-bd"/>
</dbReference>
<evidence type="ECO:0000313" key="12">
    <source>
        <dbReference type="EMBL" id="GAA5077643.1"/>
    </source>
</evidence>
<organism evidence="12 13">
    <name type="scientific">Streptomyces similanensis</name>
    <dbReference type="NCBI Taxonomy" id="1274988"/>
    <lineage>
        <taxon>Bacteria</taxon>
        <taxon>Bacillati</taxon>
        <taxon>Actinomycetota</taxon>
        <taxon>Actinomycetes</taxon>
        <taxon>Kitasatosporales</taxon>
        <taxon>Streptomycetaceae</taxon>
        <taxon>Streptomyces</taxon>
    </lineage>
</organism>
<dbReference type="GO" id="GO:0005524">
    <property type="term" value="F:ATP binding"/>
    <property type="evidence" value="ECO:0007669"/>
    <property type="project" value="UniProtKB-KW"/>
</dbReference>
<dbReference type="Pfam" id="PF00005">
    <property type="entry name" value="ABC_tran"/>
    <property type="match status" value="1"/>
</dbReference>
<keyword evidence="4" id="KW-1003">Cell membrane</keyword>
<evidence type="ECO:0000256" key="7">
    <source>
        <dbReference type="ARBA" id="ARBA00022840"/>
    </source>
</evidence>
<comment type="similarity">
    <text evidence="2">Belongs to the ABC transporter superfamily.</text>
</comment>
<dbReference type="Proteomes" id="UP001500124">
    <property type="component" value="Unassembled WGS sequence"/>
</dbReference>
<dbReference type="PANTHER" id="PTHR43297">
    <property type="entry name" value="OLIGOPEPTIDE TRANSPORT ATP-BINDING PROTEIN APPD"/>
    <property type="match status" value="1"/>
</dbReference>
<proteinExistence type="inferred from homology"/>
<dbReference type="NCBIfam" id="TIGR01727">
    <property type="entry name" value="oligo_HPY"/>
    <property type="match status" value="1"/>
</dbReference>
<keyword evidence="5" id="KW-0997">Cell inner membrane</keyword>
<dbReference type="InterPro" id="IPR050388">
    <property type="entry name" value="ABC_Ni/Peptide_Import"/>
</dbReference>
<accession>A0ABP9LK21</accession>
<reference evidence="13" key="1">
    <citation type="journal article" date="2019" name="Int. J. Syst. Evol. Microbiol.">
        <title>The Global Catalogue of Microorganisms (GCM) 10K type strain sequencing project: providing services to taxonomists for standard genome sequencing and annotation.</title>
        <authorList>
            <consortium name="The Broad Institute Genomics Platform"/>
            <consortium name="The Broad Institute Genome Sequencing Center for Infectious Disease"/>
            <person name="Wu L."/>
            <person name="Ma J."/>
        </authorList>
    </citation>
    <scope>NUCLEOTIDE SEQUENCE [LARGE SCALE GENOMIC DNA]</scope>
    <source>
        <strain evidence="13">JCM 18410</strain>
    </source>
</reference>
<evidence type="ECO:0000259" key="11">
    <source>
        <dbReference type="PROSITE" id="PS50893"/>
    </source>
</evidence>
<evidence type="ECO:0000256" key="9">
    <source>
        <dbReference type="ARBA" id="ARBA00023136"/>
    </source>
</evidence>
<gene>
    <name evidence="12" type="ORF">GCM10023336_68600</name>
</gene>
<dbReference type="InterPro" id="IPR027417">
    <property type="entry name" value="P-loop_NTPase"/>
</dbReference>
<evidence type="ECO:0000256" key="4">
    <source>
        <dbReference type="ARBA" id="ARBA00022475"/>
    </source>
</evidence>
<dbReference type="SMART" id="SM00382">
    <property type="entry name" value="AAA"/>
    <property type="match status" value="1"/>
</dbReference>
<evidence type="ECO:0000256" key="6">
    <source>
        <dbReference type="ARBA" id="ARBA00022741"/>
    </source>
</evidence>
<comment type="subcellular location">
    <subcellularLocation>
        <location evidence="1">Cell membrane</location>
        <topology evidence="1">Peripheral membrane protein</topology>
    </subcellularLocation>
</comment>
<dbReference type="Gene3D" id="3.40.50.300">
    <property type="entry name" value="P-loop containing nucleotide triphosphate hydrolases"/>
    <property type="match status" value="1"/>
</dbReference>
<dbReference type="InterPro" id="IPR013563">
    <property type="entry name" value="Oligopep_ABC_C"/>
</dbReference>
<evidence type="ECO:0000256" key="2">
    <source>
        <dbReference type="ARBA" id="ARBA00005417"/>
    </source>
</evidence>
<dbReference type="CDD" id="cd03257">
    <property type="entry name" value="ABC_NikE_OppD_transporters"/>
    <property type="match status" value="1"/>
</dbReference>